<name>A0A182NWA6_9DIPT</name>
<reference evidence="2" key="2">
    <citation type="submission" date="2020-05" db="UniProtKB">
        <authorList>
            <consortium name="EnsemblMetazoa"/>
        </authorList>
    </citation>
    <scope>IDENTIFICATION</scope>
    <source>
        <strain evidence="2">WRAIR2</strain>
    </source>
</reference>
<accession>A0A182NWA6</accession>
<evidence type="ECO:0000256" key="1">
    <source>
        <dbReference type="SAM" id="MobiDB-lite"/>
    </source>
</evidence>
<dbReference type="EnsemblMetazoa" id="ADIR014186-RA">
    <property type="protein sequence ID" value="ADIR014186-PA"/>
    <property type="gene ID" value="ADIR014186"/>
</dbReference>
<reference evidence="3" key="1">
    <citation type="submission" date="2013-03" db="EMBL/GenBank/DDBJ databases">
        <title>The Genome Sequence of Anopheles dirus WRAIR2.</title>
        <authorList>
            <consortium name="The Broad Institute Genomics Platform"/>
            <person name="Neafsey D.E."/>
            <person name="Walton C."/>
            <person name="Walker B."/>
            <person name="Young S.K."/>
            <person name="Zeng Q."/>
            <person name="Gargeya S."/>
            <person name="Fitzgerald M."/>
            <person name="Haas B."/>
            <person name="Abouelleil A."/>
            <person name="Allen A.W."/>
            <person name="Alvarado L."/>
            <person name="Arachchi H.M."/>
            <person name="Berlin A.M."/>
            <person name="Chapman S.B."/>
            <person name="Gainer-Dewar J."/>
            <person name="Goldberg J."/>
            <person name="Griggs A."/>
            <person name="Gujja S."/>
            <person name="Hansen M."/>
            <person name="Howarth C."/>
            <person name="Imamovic A."/>
            <person name="Ireland A."/>
            <person name="Larimer J."/>
            <person name="McCowan C."/>
            <person name="Murphy C."/>
            <person name="Pearson M."/>
            <person name="Poon T.W."/>
            <person name="Priest M."/>
            <person name="Roberts A."/>
            <person name="Saif S."/>
            <person name="Shea T."/>
            <person name="Sisk P."/>
            <person name="Sykes S."/>
            <person name="Wortman J."/>
            <person name="Nusbaum C."/>
            <person name="Birren B."/>
        </authorList>
    </citation>
    <scope>NUCLEOTIDE SEQUENCE [LARGE SCALE GENOMIC DNA]</scope>
    <source>
        <strain evidence="3">WRAIR2</strain>
    </source>
</reference>
<dbReference type="Proteomes" id="UP000075884">
    <property type="component" value="Unassembled WGS sequence"/>
</dbReference>
<dbReference type="VEuPathDB" id="VectorBase:ADIR014186"/>
<feature type="region of interest" description="Disordered" evidence="1">
    <location>
        <begin position="58"/>
        <end position="77"/>
    </location>
</feature>
<evidence type="ECO:0000313" key="3">
    <source>
        <dbReference type="Proteomes" id="UP000075884"/>
    </source>
</evidence>
<organism evidence="2 3">
    <name type="scientific">Anopheles dirus</name>
    <dbReference type="NCBI Taxonomy" id="7168"/>
    <lineage>
        <taxon>Eukaryota</taxon>
        <taxon>Metazoa</taxon>
        <taxon>Ecdysozoa</taxon>
        <taxon>Arthropoda</taxon>
        <taxon>Hexapoda</taxon>
        <taxon>Insecta</taxon>
        <taxon>Pterygota</taxon>
        <taxon>Neoptera</taxon>
        <taxon>Endopterygota</taxon>
        <taxon>Diptera</taxon>
        <taxon>Nematocera</taxon>
        <taxon>Culicoidea</taxon>
        <taxon>Culicidae</taxon>
        <taxon>Anophelinae</taxon>
        <taxon>Anopheles</taxon>
    </lineage>
</organism>
<evidence type="ECO:0000313" key="2">
    <source>
        <dbReference type="EnsemblMetazoa" id="ADIR014186-PA"/>
    </source>
</evidence>
<protein>
    <submittedName>
        <fullName evidence="2">Uncharacterized protein</fullName>
    </submittedName>
</protein>
<dbReference type="AlphaFoldDB" id="A0A182NWA6"/>
<feature type="compositionally biased region" description="Basic residues" evidence="1">
    <location>
        <begin position="67"/>
        <end position="77"/>
    </location>
</feature>
<proteinExistence type="predicted"/>
<sequence>MHSDAFDRNRGGRPAEQAVRRCRICRKTGTPAVWPPVDRVSCPRSIATTCLDSAAHYTRSDVDGRASSRRARSSSTG</sequence>
<keyword evidence="3" id="KW-1185">Reference proteome</keyword>